<organism evidence="2 3">
    <name type="scientific">Microctonus aethiopoides</name>
    <dbReference type="NCBI Taxonomy" id="144406"/>
    <lineage>
        <taxon>Eukaryota</taxon>
        <taxon>Metazoa</taxon>
        <taxon>Ecdysozoa</taxon>
        <taxon>Arthropoda</taxon>
        <taxon>Hexapoda</taxon>
        <taxon>Insecta</taxon>
        <taxon>Pterygota</taxon>
        <taxon>Neoptera</taxon>
        <taxon>Endopterygota</taxon>
        <taxon>Hymenoptera</taxon>
        <taxon>Apocrita</taxon>
        <taxon>Ichneumonoidea</taxon>
        <taxon>Braconidae</taxon>
        <taxon>Euphorinae</taxon>
        <taxon>Microctonus</taxon>
    </lineage>
</organism>
<dbReference type="CDD" id="cd19941">
    <property type="entry name" value="TIL"/>
    <property type="match status" value="1"/>
</dbReference>
<feature type="domain" description="EGF-like" evidence="1">
    <location>
        <begin position="311"/>
        <end position="363"/>
    </location>
</feature>
<dbReference type="SMART" id="SM00181">
    <property type="entry name" value="EGF"/>
    <property type="match status" value="2"/>
</dbReference>
<sequence>MRRGTLVNGSLKVTEHGIIEREGTTYTKVACLPIPGLSYSSSDSSTTKESLMCRANLTTAIKNESLFLAKIHQADYIFTGKIKELKANELHVKVKRAIKGNLNGTMILTLNDTCGFYVRKSYTGIFMGCRDINFKHNSKIFMHFGPVPLTLANLDRVNAAVRELYCVVVACLCSYVLVEKLSASIDVFPMKDKCLKYGSKYCNDESNCGDTEVCEYNRCKSTCSKLYCDDYERHEGCQYQSDGTVKCECLPKFARNSTSHVCEERGCSSDDDCDNHRVCRLINNIPKCEIVIQSPPKCEIVIQNGCLKNNDCRMSEKCENGKCIDVCSNIECGLYEGCLASKHTASCKCAPGHILSPETNLCQRWCGGTTCGGNEHIYSCVDKCNNVTCGENEICQVDETNNTHLCECKSGYVRNHQNKCVKILKRTDFPRRFFTLDTGYWILDTGCWSGVARTEQPMRTELRWLVQRFT</sequence>
<dbReference type="InterPro" id="IPR000742">
    <property type="entry name" value="EGF"/>
</dbReference>
<reference evidence="2" key="1">
    <citation type="journal article" date="2023" name="bioRxiv">
        <title>Scaffold-level genome assemblies of two parasitoid biocontrol wasps reveal the parthenogenesis mechanism and an associated novel virus.</title>
        <authorList>
            <person name="Inwood S."/>
            <person name="Skelly J."/>
            <person name="Guhlin J."/>
            <person name="Harrop T."/>
            <person name="Goldson S."/>
            <person name="Dearden P."/>
        </authorList>
    </citation>
    <scope>NUCLEOTIDE SEQUENCE</scope>
    <source>
        <strain evidence="2">Irish</strain>
        <tissue evidence="2">Whole body</tissue>
    </source>
</reference>
<evidence type="ECO:0000259" key="1">
    <source>
        <dbReference type="SMART" id="SM00181"/>
    </source>
</evidence>
<evidence type="ECO:0000313" key="2">
    <source>
        <dbReference type="EMBL" id="KAK0176681.1"/>
    </source>
</evidence>
<evidence type="ECO:0000313" key="3">
    <source>
        <dbReference type="Proteomes" id="UP001168990"/>
    </source>
</evidence>
<name>A0AA39KWZ7_9HYME</name>
<proteinExistence type="predicted"/>
<reference evidence="2" key="2">
    <citation type="submission" date="2023-03" db="EMBL/GenBank/DDBJ databases">
        <authorList>
            <person name="Inwood S.N."/>
            <person name="Skelly J.G."/>
            <person name="Guhlin J."/>
            <person name="Harrop T.W.R."/>
            <person name="Goldson S.G."/>
            <person name="Dearden P.K."/>
        </authorList>
    </citation>
    <scope>NUCLEOTIDE SEQUENCE</scope>
    <source>
        <strain evidence="2">Irish</strain>
        <tissue evidence="2">Whole body</tissue>
    </source>
</reference>
<dbReference type="Gene3D" id="2.10.25.10">
    <property type="entry name" value="Laminin"/>
    <property type="match status" value="1"/>
</dbReference>
<protein>
    <recommendedName>
        <fullName evidence="1">EGF-like domain-containing protein</fullName>
    </recommendedName>
</protein>
<gene>
    <name evidence="2" type="ORF">PV328_000794</name>
</gene>
<dbReference type="EMBL" id="JAQQBS010000001">
    <property type="protein sequence ID" value="KAK0176681.1"/>
    <property type="molecule type" value="Genomic_DNA"/>
</dbReference>
<accession>A0AA39KWZ7</accession>
<dbReference type="Proteomes" id="UP001168990">
    <property type="component" value="Unassembled WGS sequence"/>
</dbReference>
<dbReference type="AlphaFoldDB" id="A0AA39KWZ7"/>
<keyword evidence="3" id="KW-1185">Reference proteome</keyword>
<comment type="caution">
    <text evidence="2">The sequence shown here is derived from an EMBL/GenBank/DDBJ whole genome shotgun (WGS) entry which is preliminary data.</text>
</comment>
<feature type="domain" description="EGF-like" evidence="1">
    <location>
        <begin position="383"/>
        <end position="421"/>
    </location>
</feature>